<gene>
    <name evidence="3" type="ORF">KK488_06225</name>
</gene>
<sequence length="401" mass="44073">MSGTERIVMRFHFPLPHRKDIPALLAASLALALPAVSSADAPTPVSPVRDAGKSYRVDPNWPRLPDGWLIGDVGGVSVDRHDHIWVFHRPGTLLAFDAHADAIPAGMKCCVAAPPVLEFDAAGNLLRAWGGAKQVSNWFDSEHGIFVDDEDHVWLVGAGDHDGQLLKLSADGKLLLRIGRKGEFVAADDPTMLGKPTDVYVDTKRREAFVSDGYRNHRVIVFDADTGAFKRQWTVFGKKVDPAYFTARDQDSARAQDGPVDQFTTVHCVTMIGDEVYVCDRTNDRIQVFKPDGTYVRELFYNHHMAGAGGGTWDAAPMPGHPDRLLVVDGANSEFAVLNARTGAVITSYLSKGRYAGQMHWPHQGAVDQQGAIYIAEVQTAARIQRFLPFAAAARVRRNRR</sequence>
<evidence type="ECO:0000313" key="3">
    <source>
        <dbReference type="EMBL" id="MBT2186542.1"/>
    </source>
</evidence>
<evidence type="ECO:0000256" key="1">
    <source>
        <dbReference type="ARBA" id="ARBA00022729"/>
    </source>
</evidence>
<reference evidence="3" key="1">
    <citation type="submission" date="2021-05" db="EMBL/GenBank/DDBJ databases">
        <title>Genome of Sphingobium sp. strain.</title>
        <authorList>
            <person name="Fan R."/>
        </authorList>
    </citation>
    <scope>NUCLEOTIDE SEQUENCE</scope>
    <source>
        <strain evidence="3">H33</strain>
    </source>
</reference>
<organism evidence="3 4">
    <name type="scientific">Sphingobium nicotianae</name>
    <dbReference type="NCBI Taxonomy" id="2782607"/>
    <lineage>
        <taxon>Bacteria</taxon>
        <taxon>Pseudomonadati</taxon>
        <taxon>Pseudomonadota</taxon>
        <taxon>Alphaproteobacteria</taxon>
        <taxon>Sphingomonadales</taxon>
        <taxon>Sphingomonadaceae</taxon>
        <taxon>Sphingobium</taxon>
    </lineage>
</organism>
<keyword evidence="1" id="KW-0732">Signal</keyword>
<keyword evidence="4" id="KW-1185">Reference proteome</keyword>
<accession>A0A9X1DAP2</accession>
<dbReference type="Proteomes" id="UP001138757">
    <property type="component" value="Unassembled WGS sequence"/>
</dbReference>
<dbReference type="Gene3D" id="2.120.10.30">
    <property type="entry name" value="TolB, C-terminal domain"/>
    <property type="match status" value="1"/>
</dbReference>
<dbReference type="PANTHER" id="PTHR10680">
    <property type="entry name" value="PEPTIDYL-GLYCINE ALPHA-AMIDATING MONOOXYGENASE"/>
    <property type="match status" value="1"/>
</dbReference>
<dbReference type="RefSeq" id="WP_214622271.1">
    <property type="nucleotide sequence ID" value="NZ_JAHGAW010000003.1"/>
</dbReference>
<keyword evidence="2" id="KW-0325">Glycoprotein</keyword>
<proteinExistence type="predicted"/>
<protein>
    <recommendedName>
        <fullName evidence="5">NHL repeat protein</fullName>
    </recommendedName>
</protein>
<name>A0A9X1DAP2_9SPHN</name>
<evidence type="ECO:0000256" key="2">
    <source>
        <dbReference type="ARBA" id="ARBA00023180"/>
    </source>
</evidence>
<dbReference type="InterPro" id="IPR011042">
    <property type="entry name" value="6-blade_b-propeller_TolB-like"/>
</dbReference>
<dbReference type="SUPFAM" id="SSF63829">
    <property type="entry name" value="Calcium-dependent phosphotriesterase"/>
    <property type="match status" value="1"/>
</dbReference>
<evidence type="ECO:0000313" key="4">
    <source>
        <dbReference type="Proteomes" id="UP001138757"/>
    </source>
</evidence>
<evidence type="ECO:0008006" key="5">
    <source>
        <dbReference type="Google" id="ProtNLM"/>
    </source>
</evidence>
<dbReference type="EMBL" id="JAHGAW010000003">
    <property type="protein sequence ID" value="MBT2186542.1"/>
    <property type="molecule type" value="Genomic_DNA"/>
</dbReference>
<comment type="caution">
    <text evidence="3">The sequence shown here is derived from an EMBL/GenBank/DDBJ whole genome shotgun (WGS) entry which is preliminary data.</text>
</comment>
<dbReference type="AlphaFoldDB" id="A0A9X1DAP2"/>